<reference evidence="2 3" key="1">
    <citation type="journal article" date="2008" name="Proc. Natl. Acad. Sci. U.S.A.">
        <title>Nitrogen fixation island and rhizosphere competence traits in the genome of root-associated Pseudomonas stutzeri A1501.</title>
        <authorList>
            <person name="Yan Y."/>
            <person name="Yang J."/>
            <person name="Dou Y."/>
            <person name="Chen M."/>
            <person name="Ping S."/>
            <person name="Peng J."/>
            <person name="Lu W."/>
            <person name="Zhang W."/>
            <person name="Yao Z."/>
            <person name="Li H."/>
            <person name="Liu W."/>
            <person name="He S."/>
            <person name="Geng L."/>
            <person name="Zhang X."/>
            <person name="Yang F."/>
            <person name="Yu H."/>
            <person name="Zhan Y."/>
            <person name="Li D."/>
            <person name="Lin Z."/>
            <person name="Wang Y."/>
            <person name="Elmerich C."/>
            <person name="Lin M."/>
            <person name="Jin Q."/>
        </authorList>
    </citation>
    <scope>NUCLEOTIDE SEQUENCE [LARGE SCALE GENOMIC DNA]</scope>
    <source>
        <strain evidence="2 3">A1501</strain>
    </source>
</reference>
<accession>A4VPR9</accession>
<dbReference type="HOGENOM" id="CLU_148020_1_0_6"/>
<gene>
    <name evidence="2" type="ordered locus">PST_3341</name>
</gene>
<proteinExistence type="predicted"/>
<protein>
    <submittedName>
        <fullName evidence="2">Uncharacterized protein</fullName>
    </submittedName>
</protein>
<evidence type="ECO:0000313" key="3">
    <source>
        <dbReference type="Proteomes" id="UP000000233"/>
    </source>
</evidence>
<dbReference type="KEGG" id="psa:PST_3341"/>
<evidence type="ECO:0000256" key="1">
    <source>
        <dbReference type="SAM" id="MobiDB-lite"/>
    </source>
</evidence>
<name>A4VPR9_STUS1</name>
<organism evidence="2 3">
    <name type="scientific">Stutzerimonas stutzeri (strain A1501)</name>
    <name type="common">Pseudomonas stutzeri</name>
    <dbReference type="NCBI Taxonomy" id="379731"/>
    <lineage>
        <taxon>Bacteria</taxon>
        <taxon>Pseudomonadati</taxon>
        <taxon>Pseudomonadota</taxon>
        <taxon>Gammaproteobacteria</taxon>
        <taxon>Pseudomonadales</taxon>
        <taxon>Pseudomonadaceae</taxon>
        <taxon>Stutzerimonas</taxon>
    </lineage>
</organism>
<keyword evidence="3" id="KW-1185">Reference proteome</keyword>
<feature type="compositionally biased region" description="Gly residues" evidence="1">
    <location>
        <begin position="131"/>
        <end position="147"/>
    </location>
</feature>
<dbReference type="AlphaFoldDB" id="A4VPR9"/>
<dbReference type="eggNOG" id="ENOG5031K9J">
    <property type="taxonomic scope" value="Bacteria"/>
</dbReference>
<dbReference type="Proteomes" id="UP000000233">
    <property type="component" value="Chromosome"/>
</dbReference>
<feature type="region of interest" description="Disordered" evidence="1">
    <location>
        <begin position="122"/>
        <end position="147"/>
    </location>
</feature>
<evidence type="ECO:0000313" key="2">
    <source>
        <dbReference type="EMBL" id="ABP80970.1"/>
    </source>
</evidence>
<sequence>MCRFDERSCAIAVGFLEPLTGSIRLGAAVSAVLRQAREVHKTGGPTMKVHALLASAVLLASPAVFAQQDLCQTNLQEIDDNMATNTATLGEPAKSKVEEYVQQARQAQQSGDTEACIAHSTKALQELKGPGSSGSGGTAGSGSGGGN</sequence>
<dbReference type="EMBL" id="CP000304">
    <property type="protein sequence ID" value="ABP80970.1"/>
    <property type="molecule type" value="Genomic_DNA"/>
</dbReference>